<name>A0A845BD66_9SPHN</name>
<dbReference type="InterPro" id="IPR000073">
    <property type="entry name" value="AB_hydrolase_1"/>
</dbReference>
<proteinExistence type="predicted"/>
<reference evidence="2 3" key="1">
    <citation type="submission" date="2019-12" db="EMBL/GenBank/DDBJ databases">
        <title>Genomic-based taxomic classification of the family Erythrobacteraceae.</title>
        <authorList>
            <person name="Xu L."/>
        </authorList>
    </citation>
    <scope>NUCLEOTIDE SEQUENCE [LARGE SCALE GENOMIC DNA]</scope>
    <source>
        <strain evidence="2 3">KCTC 42453</strain>
    </source>
</reference>
<feature type="domain" description="AB hydrolase-1" evidence="1">
    <location>
        <begin position="10"/>
        <end position="246"/>
    </location>
</feature>
<dbReference type="Gene3D" id="3.40.50.1820">
    <property type="entry name" value="alpha/beta hydrolase"/>
    <property type="match status" value="1"/>
</dbReference>
<dbReference type="Proteomes" id="UP000431922">
    <property type="component" value="Unassembled WGS sequence"/>
</dbReference>
<dbReference type="RefSeq" id="WP_160757094.1">
    <property type="nucleotide sequence ID" value="NZ_WTYL01000003.1"/>
</dbReference>
<keyword evidence="3" id="KW-1185">Reference proteome</keyword>
<gene>
    <name evidence="2" type="ORF">GRI65_13735</name>
</gene>
<protein>
    <submittedName>
        <fullName evidence="2">Alpha/beta hydrolase</fullName>
    </submittedName>
</protein>
<accession>A0A845BD66</accession>
<evidence type="ECO:0000313" key="2">
    <source>
        <dbReference type="EMBL" id="MXP45509.1"/>
    </source>
</evidence>
<dbReference type="SUPFAM" id="SSF53474">
    <property type="entry name" value="alpha/beta-Hydrolases"/>
    <property type="match status" value="1"/>
</dbReference>
<dbReference type="GO" id="GO:0016787">
    <property type="term" value="F:hydrolase activity"/>
    <property type="evidence" value="ECO:0007669"/>
    <property type="project" value="UniProtKB-KW"/>
</dbReference>
<dbReference type="EMBL" id="WTYL01000003">
    <property type="protein sequence ID" value="MXP45509.1"/>
    <property type="molecule type" value="Genomic_DNA"/>
</dbReference>
<comment type="caution">
    <text evidence="2">The sequence shown here is derived from an EMBL/GenBank/DDBJ whole genome shotgun (WGS) entry which is preliminary data.</text>
</comment>
<dbReference type="InterPro" id="IPR029058">
    <property type="entry name" value="AB_hydrolase_fold"/>
</dbReference>
<organism evidence="2 3">
    <name type="scientific">Allopontixanthobacter sediminis</name>
    <dbReference type="NCBI Taxonomy" id="1689985"/>
    <lineage>
        <taxon>Bacteria</taxon>
        <taxon>Pseudomonadati</taxon>
        <taxon>Pseudomonadota</taxon>
        <taxon>Alphaproteobacteria</taxon>
        <taxon>Sphingomonadales</taxon>
        <taxon>Erythrobacteraceae</taxon>
        <taxon>Allopontixanthobacter</taxon>
    </lineage>
</organism>
<keyword evidence="2" id="KW-0378">Hydrolase</keyword>
<dbReference type="Pfam" id="PF12697">
    <property type="entry name" value="Abhydrolase_6"/>
    <property type="match status" value="1"/>
</dbReference>
<dbReference type="OrthoDB" id="8680283at2"/>
<evidence type="ECO:0000313" key="3">
    <source>
        <dbReference type="Proteomes" id="UP000431922"/>
    </source>
</evidence>
<dbReference type="AlphaFoldDB" id="A0A845BD66"/>
<evidence type="ECO:0000259" key="1">
    <source>
        <dbReference type="Pfam" id="PF12697"/>
    </source>
</evidence>
<sequence length="256" mass="27655">MTGAEQIIYFHGLPGSGAETELFGREAAARCAGFHVAERANTHSAGSATEHFEQIAADIRRFFPSTPLRFIGFSLGAAAALRTAPFLGVQVQHIDLVSAAAPLDLGNYLGSMAGAPVFRIARASPLLFGLLGRGQGLMARLFPGHLYSALFAAAQGADAELARDPEFKARMARILRQGLGVGLPAYRREISLYTQDWQFELDRVMAPVSLIHGSDDNWSPVAMAVDLAERLPCCDSLQILEGRSHYSSLGEFFRTC</sequence>